<dbReference type="RefSeq" id="XP_024581319.1">
    <property type="nucleotide sequence ID" value="XM_024731108.1"/>
</dbReference>
<reference evidence="3" key="1">
    <citation type="submission" date="2014-09" db="EMBL/GenBank/DDBJ databases">
        <authorList>
            <person name="Sharma Rahul"/>
            <person name="Thines Marco"/>
        </authorList>
    </citation>
    <scope>NUCLEOTIDE SEQUENCE [LARGE SCALE GENOMIC DNA]</scope>
</reference>
<evidence type="ECO:0008006" key="4">
    <source>
        <dbReference type="Google" id="ProtNLM"/>
    </source>
</evidence>
<feature type="chain" id="PRO_5006058888" description="RxLR-like protein" evidence="1">
    <location>
        <begin position="20"/>
        <end position="150"/>
    </location>
</feature>
<dbReference type="Proteomes" id="UP000054928">
    <property type="component" value="Unassembled WGS sequence"/>
</dbReference>
<name>A0A0P1ASK1_PLAHL</name>
<evidence type="ECO:0000313" key="2">
    <source>
        <dbReference type="EMBL" id="CEG44950.1"/>
    </source>
</evidence>
<keyword evidence="3" id="KW-1185">Reference proteome</keyword>
<feature type="signal peptide" evidence="1">
    <location>
        <begin position="1"/>
        <end position="19"/>
    </location>
</feature>
<keyword evidence="1" id="KW-0732">Signal</keyword>
<dbReference type="AlphaFoldDB" id="A0A0P1ASK1"/>
<proteinExistence type="predicted"/>
<protein>
    <recommendedName>
        <fullName evidence="4">RxLR-like protein</fullName>
    </recommendedName>
</protein>
<organism evidence="2 3">
    <name type="scientific">Plasmopara halstedii</name>
    <name type="common">Downy mildew of sunflower</name>
    <dbReference type="NCBI Taxonomy" id="4781"/>
    <lineage>
        <taxon>Eukaryota</taxon>
        <taxon>Sar</taxon>
        <taxon>Stramenopiles</taxon>
        <taxon>Oomycota</taxon>
        <taxon>Peronosporomycetes</taxon>
        <taxon>Peronosporales</taxon>
        <taxon>Peronosporaceae</taxon>
        <taxon>Plasmopara</taxon>
    </lineage>
</organism>
<dbReference type="GeneID" id="36396328"/>
<dbReference type="EMBL" id="CCYD01001336">
    <property type="protein sequence ID" value="CEG44950.1"/>
    <property type="molecule type" value="Genomic_DNA"/>
</dbReference>
<sequence>MPRYVWLSWTLFAIPTVFVCCPHSDTDPSASNLYVPDAGCCEFASNLGSMFDISSTQFFGVVRLCESFKRCTFRDGNDPIDVIFGCAALGSCSCSSYKVPVQLASSDRCAMVLICDSRNLQRLTSLEKTDLRSYSGTFTEDSGVSIGVRS</sequence>
<evidence type="ECO:0000313" key="3">
    <source>
        <dbReference type="Proteomes" id="UP000054928"/>
    </source>
</evidence>
<accession>A0A0P1ASK1</accession>
<evidence type="ECO:0000256" key="1">
    <source>
        <dbReference type="SAM" id="SignalP"/>
    </source>
</evidence>